<protein>
    <submittedName>
        <fullName evidence="3">Putative crustin-like antimicrobial peptide 3</fullName>
    </submittedName>
</protein>
<organism evidence="3 4">
    <name type="scientific">Homarus americanus</name>
    <name type="common">American lobster</name>
    <dbReference type="NCBI Taxonomy" id="6706"/>
    <lineage>
        <taxon>Eukaryota</taxon>
        <taxon>Metazoa</taxon>
        <taxon>Ecdysozoa</taxon>
        <taxon>Arthropoda</taxon>
        <taxon>Crustacea</taxon>
        <taxon>Multicrustacea</taxon>
        <taxon>Malacostraca</taxon>
        <taxon>Eumalacostraca</taxon>
        <taxon>Eucarida</taxon>
        <taxon>Decapoda</taxon>
        <taxon>Pleocyemata</taxon>
        <taxon>Astacidea</taxon>
        <taxon>Nephropoidea</taxon>
        <taxon>Nephropidae</taxon>
        <taxon>Homarus</taxon>
    </lineage>
</organism>
<dbReference type="Proteomes" id="UP000747542">
    <property type="component" value="Unassembled WGS sequence"/>
</dbReference>
<dbReference type="PROSITE" id="PS51390">
    <property type="entry name" value="WAP"/>
    <property type="match status" value="1"/>
</dbReference>
<dbReference type="InterPro" id="IPR008197">
    <property type="entry name" value="WAP_dom"/>
</dbReference>
<accession>A0A8J5JSE1</accession>
<feature type="non-terminal residue" evidence="3">
    <location>
        <position position="166"/>
    </location>
</feature>
<dbReference type="GO" id="GO:0030414">
    <property type="term" value="F:peptidase inhibitor activity"/>
    <property type="evidence" value="ECO:0007669"/>
    <property type="project" value="InterPro"/>
</dbReference>
<feature type="region of interest" description="Disordered" evidence="1">
    <location>
        <begin position="26"/>
        <end position="46"/>
    </location>
</feature>
<dbReference type="EMBL" id="JAHLQT010026473">
    <property type="protein sequence ID" value="KAG7163275.1"/>
    <property type="molecule type" value="Genomic_DNA"/>
</dbReference>
<dbReference type="GO" id="GO:0005576">
    <property type="term" value="C:extracellular region"/>
    <property type="evidence" value="ECO:0007669"/>
    <property type="project" value="InterPro"/>
</dbReference>
<dbReference type="AlphaFoldDB" id="A0A8J5JSE1"/>
<dbReference type="SUPFAM" id="SSF57256">
    <property type="entry name" value="Elafin-like"/>
    <property type="match status" value="1"/>
</dbReference>
<name>A0A8J5JSE1_HOMAM</name>
<feature type="compositionally biased region" description="Polar residues" evidence="1">
    <location>
        <begin position="26"/>
        <end position="39"/>
    </location>
</feature>
<gene>
    <name evidence="3" type="primary">crustin-L3</name>
    <name evidence="3" type="ORF">Hamer_G004385</name>
</gene>
<comment type="caution">
    <text evidence="3">The sequence shown here is derived from an EMBL/GenBank/DDBJ whole genome shotgun (WGS) entry which is preliminary data.</text>
</comment>
<dbReference type="InterPro" id="IPR036645">
    <property type="entry name" value="Elafin-like_sf"/>
</dbReference>
<keyword evidence="4" id="KW-1185">Reference proteome</keyword>
<evidence type="ECO:0000313" key="3">
    <source>
        <dbReference type="EMBL" id="KAG7163275.1"/>
    </source>
</evidence>
<feature type="domain" description="WAP" evidence="2">
    <location>
        <begin position="114"/>
        <end position="165"/>
    </location>
</feature>
<evidence type="ECO:0000259" key="2">
    <source>
        <dbReference type="PROSITE" id="PS51390"/>
    </source>
</evidence>
<dbReference type="Pfam" id="PF00095">
    <property type="entry name" value="WAP"/>
    <property type="match status" value="1"/>
</dbReference>
<evidence type="ECO:0000313" key="4">
    <source>
        <dbReference type="Proteomes" id="UP000747542"/>
    </source>
</evidence>
<sequence length="166" mass="18026">IRYNIAALPTSLAVVVYGGVKSTRVQWSPSSPEQHTQGMGLNFRSPLNRDPENLSPLAYASPHDLTSQSLRVLVLVACVAVALTDIIPPPPPSGCVAFCPHPNPYPGAPDYICCDPHPGRCPRIRSVCPFSSQNVPECSKDYDCPLHEKCCEDACLYVKVCKLALH</sequence>
<reference evidence="3" key="1">
    <citation type="journal article" date="2021" name="Sci. Adv.">
        <title>The American lobster genome reveals insights on longevity, neural, and immune adaptations.</title>
        <authorList>
            <person name="Polinski J.M."/>
            <person name="Zimin A.V."/>
            <person name="Clark K.F."/>
            <person name="Kohn A.B."/>
            <person name="Sadowski N."/>
            <person name="Timp W."/>
            <person name="Ptitsyn A."/>
            <person name="Khanna P."/>
            <person name="Romanova D.Y."/>
            <person name="Williams P."/>
            <person name="Greenwood S.J."/>
            <person name="Moroz L.L."/>
            <person name="Walt D.R."/>
            <person name="Bodnar A.G."/>
        </authorList>
    </citation>
    <scope>NUCLEOTIDE SEQUENCE</scope>
    <source>
        <strain evidence="3">GMGI-L3</strain>
    </source>
</reference>
<proteinExistence type="predicted"/>
<evidence type="ECO:0000256" key="1">
    <source>
        <dbReference type="SAM" id="MobiDB-lite"/>
    </source>
</evidence>
<dbReference type="Gene3D" id="4.10.75.10">
    <property type="entry name" value="Elafin-like"/>
    <property type="match status" value="1"/>
</dbReference>